<protein>
    <submittedName>
        <fullName evidence="1">Uncharacterized protein</fullName>
    </submittedName>
</protein>
<evidence type="ECO:0000313" key="1">
    <source>
        <dbReference type="EMBL" id="TDR46770.1"/>
    </source>
</evidence>
<reference evidence="1 2" key="1">
    <citation type="submission" date="2019-03" db="EMBL/GenBank/DDBJ databases">
        <title>Genomic Encyclopedia of Type Strains, Phase IV (KMG-IV): sequencing the most valuable type-strain genomes for metagenomic binning, comparative biology and taxonomic classification.</title>
        <authorList>
            <person name="Goeker M."/>
        </authorList>
    </citation>
    <scope>NUCLEOTIDE SEQUENCE [LARGE SCALE GENOMIC DNA]</scope>
    <source>
        <strain evidence="1 2">DSM 21667</strain>
    </source>
</reference>
<keyword evidence="2" id="KW-1185">Reference proteome</keyword>
<dbReference type="RefSeq" id="WP_133817897.1">
    <property type="nucleotide sequence ID" value="NZ_SNZH01000003.1"/>
</dbReference>
<evidence type="ECO:0000313" key="2">
    <source>
        <dbReference type="Proteomes" id="UP000295293"/>
    </source>
</evidence>
<proteinExistence type="predicted"/>
<name>A0A4R6Z508_9GAMM</name>
<gene>
    <name evidence="1" type="ORF">DFR29_103306</name>
</gene>
<dbReference type="NCBIfam" id="NF040692">
    <property type="entry name" value="recomb_assoc"/>
    <property type="match status" value="1"/>
</dbReference>
<dbReference type="InterPro" id="IPR048061">
    <property type="entry name" value="GmtX-like"/>
</dbReference>
<sequence length="219" mass="23425">MRDLTASTDTGALCARLRAAHPRRAVVVQRLHDVCTVMARTPGAVFTVAAVAAACANARYPGDVPGPAEGTIRNPEGEPYRKLIAAFATRNPVSKRSRAVDPNDAELARAPPVVRQRVRQLERAVASLSAENRVLREHAVRSACAVRPAAATVEPALSPEGLEGLRDWLSPDHRASLGWRVDAGGRLLDARGTTLMASEAYRTLREMLAHCRSGNGASP</sequence>
<dbReference type="AlphaFoldDB" id="A0A4R6Z508"/>
<comment type="caution">
    <text evidence="1">The sequence shown here is derived from an EMBL/GenBank/DDBJ whole genome shotgun (WGS) entry which is preliminary data.</text>
</comment>
<dbReference type="EMBL" id="SNZH01000003">
    <property type="protein sequence ID" value="TDR46770.1"/>
    <property type="molecule type" value="Genomic_DNA"/>
</dbReference>
<dbReference type="OrthoDB" id="6629240at2"/>
<organism evidence="1 2">
    <name type="scientific">Tahibacter aquaticus</name>
    <dbReference type="NCBI Taxonomy" id="520092"/>
    <lineage>
        <taxon>Bacteria</taxon>
        <taxon>Pseudomonadati</taxon>
        <taxon>Pseudomonadota</taxon>
        <taxon>Gammaproteobacteria</taxon>
        <taxon>Lysobacterales</taxon>
        <taxon>Rhodanobacteraceae</taxon>
        <taxon>Tahibacter</taxon>
    </lineage>
</organism>
<accession>A0A4R6Z508</accession>
<dbReference type="Proteomes" id="UP000295293">
    <property type="component" value="Unassembled WGS sequence"/>
</dbReference>